<accession>A0A7W9SGP5</accession>
<dbReference type="NCBIfam" id="TIGR00266">
    <property type="entry name" value="TIGR00266 family protein"/>
    <property type="match status" value="1"/>
</dbReference>
<dbReference type="RefSeq" id="WP_007157796.1">
    <property type="nucleotide sequence ID" value="NZ_CAUQUA010000001.1"/>
</dbReference>
<dbReference type="SUPFAM" id="SSF51219">
    <property type="entry name" value="TRAP-like"/>
    <property type="match status" value="1"/>
</dbReference>
<evidence type="ECO:0000313" key="2">
    <source>
        <dbReference type="Proteomes" id="UP000522163"/>
    </source>
</evidence>
<dbReference type="GeneID" id="85015384"/>
<dbReference type="PANTHER" id="PTHR43657:SF1">
    <property type="entry name" value="ALTERED INHERITANCE OF MITOCHONDRIA PROTEIN 24, MITOCHONDRIAL"/>
    <property type="match status" value="1"/>
</dbReference>
<dbReference type="Proteomes" id="UP000522163">
    <property type="component" value="Unassembled WGS sequence"/>
</dbReference>
<dbReference type="InterPro" id="IPR002838">
    <property type="entry name" value="AIM24"/>
</dbReference>
<protein>
    <submittedName>
        <fullName evidence="1">Uncharacterized protein (TIGR00266 family)</fullName>
    </submittedName>
</protein>
<dbReference type="Pfam" id="PF01987">
    <property type="entry name" value="AIM24"/>
    <property type="match status" value="1"/>
</dbReference>
<dbReference type="EMBL" id="JACHHH010000009">
    <property type="protein sequence ID" value="MBB6041864.1"/>
    <property type="molecule type" value="Genomic_DNA"/>
</dbReference>
<evidence type="ECO:0000313" key="1">
    <source>
        <dbReference type="EMBL" id="MBB6041864.1"/>
    </source>
</evidence>
<comment type="caution">
    <text evidence="1">The sequence shown here is derived from an EMBL/GenBank/DDBJ whole genome shotgun (WGS) entry which is preliminary data.</text>
</comment>
<name>A0A7W9SGP5_9FIRM</name>
<reference evidence="1 2" key="1">
    <citation type="submission" date="2020-08" db="EMBL/GenBank/DDBJ databases">
        <title>Genomic Encyclopedia of Type Strains, Phase IV (KMG-IV): sequencing the most valuable type-strain genomes for metagenomic binning, comparative biology and taxonomic classification.</title>
        <authorList>
            <person name="Goeker M."/>
        </authorList>
    </citation>
    <scope>NUCLEOTIDE SEQUENCE [LARGE SCALE GENOMIC DNA]</scope>
    <source>
        <strain evidence="1 2">DSM 17245</strain>
    </source>
</reference>
<sequence>MQHRILGDNDCPILEISLNPGERVKIERGSMAYMAGVELQGKMNSGANGGGLGGLLSAVGRSLASGESMFITEAIGVANGGRIGVAPSIPGKIVRLEIGERQYRLNTGAFLAGDSTVNYAMKMQDLGKAFFGGTGGLFVMESQGQGDLFVNAFGDLLELEVHPDSPLTIDNDHVVAWDRGLDYHISIASGTFGFTTGEGLVNRFIGEGKVYIQTRNLSSLASALPIARNNKNNGKGGFGL</sequence>
<proteinExistence type="predicted"/>
<gene>
    <name evidence="1" type="ORF">HNQ46_001854</name>
</gene>
<dbReference type="InterPro" id="IPR036983">
    <property type="entry name" value="AIM24_sf"/>
</dbReference>
<dbReference type="Gene3D" id="3.60.160.10">
    <property type="entry name" value="Mitochondrial biogenesis AIM24"/>
    <property type="match status" value="1"/>
</dbReference>
<dbReference type="AlphaFoldDB" id="A0A7W9SGP5"/>
<dbReference type="InterPro" id="IPR016031">
    <property type="entry name" value="Trp_RNA-bd_attenuator-like_dom"/>
</dbReference>
<dbReference type="PANTHER" id="PTHR43657">
    <property type="entry name" value="TRYPTOPHAN RNA-BINDING ATTENUATOR PROTEIN-LIKE PROTEIN"/>
    <property type="match status" value="1"/>
</dbReference>
<organism evidence="1 2">
    <name type="scientific">Oribacterium sinus</name>
    <dbReference type="NCBI Taxonomy" id="237576"/>
    <lineage>
        <taxon>Bacteria</taxon>
        <taxon>Bacillati</taxon>
        <taxon>Bacillota</taxon>
        <taxon>Clostridia</taxon>
        <taxon>Lachnospirales</taxon>
        <taxon>Lachnospiraceae</taxon>
        <taxon>Oribacterium</taxon>
    </lineage>
</organism>